<reference evidence="1" key="1">
    <citation type="submission" date="2022-05" db="EMBL/GenBank/DDBJ databases">
        <title>Using nanopore sequencing to obtain complete genomes from saliva samples.</title>
        <authorList>
            <person name="Baker J.L."/>
        </authorList>
    </citation>
    <scope>NUCLEOTIDE SEQUENCE</scope>
    <source>
        <strain evidence="1">JCVI-JB-Ag32</strain>
    </source>
</reference>
<organism evidence="1 2">
    <name type="scientific">Actinomyces graevenitzii</name>
    <dbReference type="NCBI Taxonomy" id="55565"/>
    <lineage>
        <taxon>Bacteria</taxon>
        <taxon>Bacillati</taxon>
        <taxon>Actinomycetota</taxon>
        <taxon>Actinomycetes</taxon>
        <taxon>Actinomycetales</taxon>
        <taxon>Actinomycetaceae</taxon>
        <taxon>Actinomyces</taxon>
    </lineage>
</organism>
<dbReference type="EMBL" id="CP097095">
    <property type="protein sequence ID" value="UQF80061.1"/>
    <property type="molecule type" value="Genomic_DNA"/>
</dbReference>
<dbReference type="PANTHER" id="PTHR13158:SF5">
    <property type="entry name" value="NAD KINASE 2, MITOCHONDRIAL"/>
    <property type="match status" value="1"/>
</dbReference>
<gene>
    <name evidence="1" type="ORF">M3I41_01930</name>
</gene>
<accession>A0A9E7AG96</accession>
<name>A0A9E7AG96_9ACTO</name>
<sequence length="299" mass="32222">MRRRAVIVRRPTEYDELMDRYSTRGQVEFVLRSRGRSLEEVERAHECHLAALARVRAGIPDGWASADVERDSLSRFLFAPEDVIVVVGPDGLVANVAKYVGEQVVVGVNSVPQANAGVLVRCTPEQGVGALRCLETGSDLRVDQLTMVRAAADDSRTLTALNEVFIGHPSHQSARYELTLGSRAERQSSSGVVVSTGTGATGWGASLKRGRHMGDLPAPTSHSLAWFVREAWPSPHTGTNCTEGILGEGEELSLVVSSESLVLFGDGIESDRLTLTWGQSVQVSRAPRALSLVDPAGLR</sequence>
<dbReference type="AlphaFoldDB" id="A0A9E7AG96"/>
<evidence type="ECO:0000313" key="1">
    <source>
        <dbReference type="EMBL" id="UQF80061.1"/>
    </source>
</evidence>
<dbReference type="GO" id="GO:0003951">
    <property type="term" value="F:NAD+ kinase activity"/>
    <property type="evidence" value="ECO:0007669"/>
    <property type="project" value="InterPro"/>
</dbReference>
<evidence type="ECO:0008006" key="3">
    <source>
        <dbReference type="Google" id="ProtNLM"/>
    </source>
</evidence>
<dbReference type="GO" id="GO:0019674">
    <property type="term" value="P:NAD+ metabolic process"/>
    <property type="evidence" value="ECO:0007669"/>
    <property type="project" value="InterPro"/>
</dbReference>
<evidence type="ECO:0000313" key="2">
    <source>
        <dbReference type="Proteomes" id="UP000830236"/>
    </source>
</evidence>
<dbReference type="KEGG" id="agh:M3I41_01930"/>
<protein>
    <recommendedName>
        <fullName evidence="3">NAD+ kinase</fullName>
    </recommendedName>
</protein>
<dbReference type="Proteomes" id="UP000830236">
    <property type="component" value="Chromosome"/>
</dbReference>
<dbReference type="SUPFAM" id="SSF111331">
    <property type="entry name" value="NAD kinase/diacylglycerol kinase-like"/>
    <property type="match status" value="1"/>
</dbReference>
<dbReference type="Gene3D" id="2.60.200.30">
    <property type="entry name" value="Probable inorganic polyphosphate/atp-NAD kinase, domain 2"/>
    <property type="match status" value="1"/>
</dbReference>
<dbReference type="InterPro" id="IPR016064">
    <property type="entry name" value="NAD/diacylglycerol_kinase_sf"/>
</dbReference>
<proteinExistence type="predicted"/>
<dbReference type="PANTHER" id="PTHR13158">
    <property type="match status" value="1"/>
</dbReference>
<dbReference type="InterPro" id="IPR017437">
    <property type="entry name" value="ATP-NAD_kinase_PpnK-typ_C"/>
</dbReference>